<reference evidence="1 2" key="1">
    <citation type="submission" date="2020-03" db="EMBL/GenBank/DDBJ databases">
        <title>Soil Listeria distribution.</title>
        <authorList>
            <person name="Liao J."/>
            <person name="Wiedmann M."/>
        </authorList>
    </citation>
    <scope>NUCLEOTIDE SEQUENCE [LARGE SCALE GENOMIC DNA]</scope>
    <source>
        <strain evidence="1 2">FSL L7-0259</strain>
    </source>
</reference>
<name>A0A7X0Z4C4_9LIST</name>
<comment type="caution">
    <text evidence="1">The sequence shown here is derived from an EMBL/GenBank/DDBJ whole genome shotgun (WGS) entry which is preliminary data.</text>
</comment>
<protein>
    <submittedName>
        <fullName evidence="1">Uncharacterized protein</fullName>
    </submittedName>
</protein>
<dbReference type="Pfam" id="PF15597">
    <property type="entry name" value="Imm59"/>
    <property type="match status" value="1"/>
</dbReference>
<dbReference type="EMBL" id="JAARYD010000002">
    <property type="protein sequence ID" value="MBC2175737.1"/>
    <property type="molecule type" value="Genomic_DNA"/>
</dbReference>
<dbReference type="RefSeq" id="WP_185523561.1">
    <property type="nucleotide sequence ID" value="NZ_JAARWB010000002.1"/>
</dbReference>
<organism evidence="1 2">
    <name type="scientific">Listeria booriae</name>
    <dbReference type="NCBI Taxonomy" id="1552123"/>
    <lineage>
        <taxon>Bacteria</taxon>
        <taxon>Bacillati</taxon>
        <taxon>Bacillota</taxon>
        <taxon>Bacilli</taxon>
        <taxon>Bacillales</taxon>
        <taxon>Listeriaceae</taxon>
        <taxon>Listeria</taxon>
    </lineage>
</organism>
<sequence>MNTISENKLELEHIIDELGYSSLRVSIFNRPTENRDEWQTRIEYDSETNEYKVYSLADRASLMGKVRSYSDYEDAVDDFLKKLKLTVEYNKLRVRQNKNPEYQSPLWDE</sequence>
<dbReference type="Proteomes" id="UP000541735">
    <property type="component" value="Unassembled WGS sequence"/>
</dbReference>
<gene>
    <name evidence="1" type="ORF">HCB27_03875</name>
</gene>
<dbReference type="InterPro" id="IPR028954">
    <property type="entry name" value="Imm59"/>
</dbReference>
<proteinExistence type="predicted"/>
<evidence type="ECO:0000313" key="1">
    <source>
        <dbReference type="EMBL" id="MBC2175737.1"/>
    </source>
</evidence>
<evidence type="ECO:0000313" key="2">
    <source>
        <dbReference type="Proteomes" id="UP000541735"/>
    </source>
</evidence>
<dbReference type="AlphaFoldDB" id="A0A7X0Z4C4"/>
<accession>A0A7X0Z4C4</accession>